<organism evidence="1 2">
    <name type="scientific">Neophaeococcomyces mojaviensis</name>
    <dbReference type="NCBI Taxonomy" id="3383035"/>
    <lineage>
        <taxon>Eukaryota</taxon>
        <taxon>Fungi</taxon>
        <taxon>Dikarya</taxon>
        <taxon>Ascomycota</taxon>
        <taxon>Pezizomycotina</taxon>
        <taxon>Eurotiomycetes</taxon>
        <taxon>Chaetothyriomycetidae</taxon>
        <taxon>Chaetothyriales</taxon>
        <taxon>Chaetothyriales incertae sedis</taxon>
        <taxon>Neophaeococcomyces</taxon>
    </lineage>
</organism>
<evidence type="ECO:0000313" key="2">
    <source>
        <dbReference type="Proteomes" id="UP001172386"/>
    </source>
</evidence>
<comment type="caution">
    <text evidence="1">The sequence shown here is derived from an EMBL/GenBank/DDBJ whole genome shotgun (WGS) entry which is preliminary data.</text>
</comment>
<accession>A0ACC3A1J9</accession>
<name>A0ACC3A1J9_9EURO</name>
<dbReference type="EMBL" id="JAPDRQ010000134">
    <property type="protein sequence ID" value="KAJ9654013.1"/>
    <property type="molecule type" value="Genomic_DNA"/>
</dbReference>
<protein>
    <submittedName>
        <fullName evidence="1">Uncharacterized protein</fullName>
    </submittedName>
</protein>
<reference evidence="1" key="1">
    <citation type="submission" date="2022-10" db="EMBL/GenBank/DDBJ databases">
        <title>Culturing micro-colonial fungi from biological soil crusts in the Mojave desert and describing Neophaeococcomyces mojavensis, and introducing the new genera and species Taxawa tesnikishii.</title>
        <authorList>
            <person name="Kurbessoian T."/>
            <person name="Stajich J.E."/>
        </authorList>
    </citation>
    <scope>NUCLEOTIDE SEQUENCE</scope>
    <source>
        <strain evidence="1">JES_112</strain>
    </source>
</reference>
<dbReference type="Proteomes" id="UP001172386">
    <property type="component" value="Unassembled WGS sequence"/>
</dbReference>
<evidence type="ECO:0000313" key="1">
    <source>
        <dbReference type="EMBL" id="KAJ9654013.1"/>
    </source>
</evidence>
<sequence length="2535" mass="286363">MASSPTEQVGRNRSTSTGDSELPEHEHKRPRLDTAAEGSPNNSKPVQNTSLTMETNNRDLSQLNDPRLHTPPSRTISPDGGPLLASPTSKVTINTRPLSAQSAAMDVVTDNAKVDLQSRIQMAATDKSKSESPVVVNVSDTESTKHAAGNASEPISIPSSPAESVVIQIGDPEDIEDVSESTTWSTISGTEIADAVSGTPPQLHCSMPWLNGNSKAEIQDLFQQIVELLEKGSSEDFDNFWSQLLQWITSLPILLNRHNLQSLVDDLEILHQLPRLLIAILKRRSPLPSVVQDADLIQFIKAFAHVAIYTMNLDVRRLVTLGDAVTVGTLPVALSLDYLRHLCTMLAPPNNSYLYTNLRTQRNIQEKEFSSRIATVLFYDDVHKPFQALSDLFNELDHTLPSNSQSRTSLLSIVQCYRSFLNVVKVNGTSLNEQQREALRKITHQFVTKTFEALQQAVTKQHPWLTIENNNTCLDAYCRLCSITIQLFPEVADDVFRIARIEQREFDSHELSDLAQWAFRLTLLRLMIQHGRMELRVFCIDAMASDLVNIWTRFNNWSTPRRVSLLDLVVDFLKGNEMVHYLLGVDSHPQIVQKSPNVIGFLCISNNWLPADTDIAWKAVLQSHDHRAVAAVVDVLRANVPHLNLESLLYFYEKLSDFPFERLDARVLDFIIVLFNATLQKINIADGREQQVNVTVVRLCFYLLCEAHVPTRCSTELTQQLQGAILNFLMSDANNPHGRRVMNMAEADREALISMICEDVSTHNDHATGSIIGMAALLSSLDVLTASRLITTCDFAKLLLNDILHLSSRNSAEASLPEKALYFEYDARFSCMLFMIVNTPIVFDRELYESFWANVLTSDLPHEIRSRAWNVLASAYERSTSLNPFLQFVSEQFMERLPSSALNEAVLNFAKSSVEFELQYRTEMMERSDEYLHIPSMERIWRVMLEAEAESVQNEASDFVIKTYLDSNVIISRSAASIERTHAALVDRCIQTVIDSARLLKPPSSAVTGMPDGDASMSNDLPSQPETHLHRSLMLLRKFLNGLKSRPRWRLSSPTILAPALRNFQRRGEPVELTLGIVNHPEIRSDKQPWTVGEDNTGDELWQFLTNLTGWSQIHFIKAGARLHLQHNESTLKELKIGQGPVMISRVMGSATTGLSRSVRAASPVDSKIMHHFGELYALLESNERVAKAIYDFLTMFSSQEAIVAEIKSKTLPANSLLPINKPFKLLYYATALRSCIEEESFSSSPDVDFLLYAVRTIVTTLQHIQAIEADPSLRMTILLGIIETLLLALRAKVPDDTSKAYFPDGEPLVRQFLQSWASVQQLDTDTEHQLSQRALCRHFFDVMIEMTLHDDRLWHLLTSDASFEQILRSAFLLDTNQENRRSILDVILRLAGTGNNKAALKARDSRSPRGRFSEETVTRELQQLWQTIYPSFAQACEYPSTCQEMFEAAVAIFEVVSKKLDENSLLNSYTRFRELLLQQHDPSRKTFCVNEYVPCGLAKLILQCISSLTAHNVALPDAVELARSIYQQFLFPPLSDAESASLLYQNIPIVDSESRTALYDVVVSLCHSTDCLQVVTTELEETSIDENAFLPNMSNERKALRSDQGYAGLRNLSNTCYLNSLFSQLFMNVKFRELIIGINVIDQSKQKLVHELANVFANMQSSWEKYITPEAAVQSITQYTGEEIDVTVQMDVDEFFNLLFDRLETQIVDPDAREVFKSMYGGQLVQQIKSKECEHVSERLEPFSAVQVEIRGKAGLEEGLAAYVEGEVLQGENKYSCTSCGRHVDAVKRACLKEVPDNLIFNLKRFDYDIMTGTRCKVNDEFQFPERIDMMPYTVDALSNPDKKLPSDVFELVGVIIHSGTAETGHYYSYVRQRPSARSAKDSWVQFNDHDVTKFEVDQMKDLAFGGCDQTFSSLSKFYNGYMLFYQRSSSIKQYSQEYPVFSAGPVIVTLPQELDNQIAQENEICFRRYTAQDPSHAKFIRQIAEQMRPDGESCNKQSVDHTLNDRLMVIILDYIQQVSSRWKEAPEFEETVKLLIEYAKNCPRCAENIVRWFGYVYERPYDRQRHNVLDCILRPFYVVARKHFATLLSLCYSVLFPTLSTDAEEKLGVTDRRRLQKVLAAPLRQVVDNWQVLQRFNRGWDQLFSMLHSIARLGRREAVMMVELGFLEKTLEIIWIHYNSNTRGTPVKLKQDYNMYLQAREKNRSFNHAGVMDLFADLLAFVELGPARRAPRSGTVQTSKEENELLGIVDGGGSIGWIRRIISGRSNADAAALVVKELCDYPDLSDTVGRVLLTGIEESRLLQIAASYIQPCFVYVQNVSQPQLARTMFTKCLACIAESEGIYGGDYLDFIKEGVALQDTVSGFAAQHALAAVFQQLENWAPPLLMAPNDIHRDVRNETLMFLDRILFANLANLSLDEVRLSDRHMTHIRALAFGCNTYASKNFLSTQSRGAAQRSTLQAGQQAQVVRVLGMCMEWLDGDANAEDETLIGECQQTVDDLGLLAQSVEIEGLEGEWRDGSSGELSEMESFEVSP</sequence>
<proteinExistence type="predicted"/>
<keyword evidence="2" id="KW-1185">Reference proteome</keyword>
<gene>
    <name evidence="1" type="ORF">H2198_006868</name>
</gene>